<organism evidence="1">
    <name type="scientific">viral metagenome</name>
    <dbReference type="NCBI Taxonomy" id="1070528"/>
    <lineage>
        <taxon>unclassified sequences</taxon>
        <taxon>metagenomes</taxon>
        <taxon>organismal metagenomes</taxon>
    </lineage>
</organism>
<proteinExistence type="predicted"/>
<dbReference type="EMBL" id="MT143049">
    <property type="protein sequence ID" value="QJA92231.1"/>
    <property type="molecule type" value="Genomic_DNA"/>
</dbReference>
<gene>
    <name evidence="1" type="ORF">MM415B04789_0009</name>
</gene>
<evidence type="ECO:0000313" key="1">
    <source>
        <dbReference type="EMBL" id="QJA92231.1"/>
    </source>
</evidence>
<name>A0A6M3LGH5_9ZZZZ</name>
<sequence length="161" mass="18467">MIDKSKISIQTIKTAGEDIQIERLSELTFYAPAVHGNYKMQAVCMVAIVLNWRKKIVMRRIALLLAGSIPARLHNMAGCFKKGRDKRRSIGQNLLMEKNETHYFNIHTKQWTEIDKTVPNRKTLRAIKKANKLELKLCKLVAEYRRLVVSHTSAEVCSKSS</sequence>
<dbReference type="AlphaFoldDB" id="A0A6M3LGH5"/>
<reference evidence="1" key="1">
    <citation type="submission" date="2020-03" db="EMBL/GenBank/DDBJ databases">
        <title>The deep terrestrial virosphere.</title>
        <authorList>
            <person name="Holmfeldt K."/>
            <person name="Nilsson E."/>
            <person name="Simone D."/>
            <person name="Lopez-Fernandez M."/>
            <person name="Wu X."/>
            <person name="de Brujin I."/>
            <person name="Lundin D."/>
            <person name="Andersson A."/>
            <person name="Bertilsson S."/>
            <person name="Dopson M."/>
        </authorList>
    </citation>
    <scope>NUCLEOTIDE SEQUENCE</scope>
    <source>
        <strain evidence="1">MM415B04789</strain>
    </source>
</reference>
<accession>A0A6M3LGH5</accession>
<protein>
    <submittedName>
        <fullName evidence="1">Uncharacterized protein</fullName>
    </submittedName>
</protein>